<gene>
    <name evidence="1" type="ORF">Q605_AUC00816G0002</name>
</gene>
<dbReference type="Proteomes" id="UP000018852">
    <property type="component" value="Unassembled WGS sequence"/>
</dbReference>
<dbReference type="EMBL" id="AZLV01000816">
    <property type="protein sequence ID" value="ETJ03620.1"/>
    <property type="molecule type" value="Genomic_DNA"/>
</dbReference>
<evidence type="ECO:0000313" key="2">
    <source>
        <dbReference type="Proteomes" id="UP000018852"/>
    </source>
</evidence>
<organism evidence="1 2">
    <name type="scientific">Actinomyces urogenitalis DORA_12</name>
    <dbReference type="NCBI Taxonomy" id="1403939"/>
    <lineage>
        <taxon>Bacteria</taxon>
        <taxon>Bacillati</taxon>
        <taxon>Actinomycetota</taxon>
        <taxon>Actinomycetes</taxon>
        <taxon>Actinomycetales</taxon>
        <taxon>Actinomycetaceae</taxon>
        <taxon>Actinomyces</taxon>
    </lineage>
</organism>
<reference evidence="1 2" key="1">
    <citation type="submission" date="2013-12" db="EMBL/GenBank/DDBJ databases">
        <title>A Varibaculum cambriense genome reconstructed from a premature infant gut community with otherwise low bacterial novelty that shifts toward anaerobic metabolism during the third week of life.</title>
        <authorList>
            <person name="Brown C.T."/>
            <person name="Sharon I."/>
            <person name="Thomas B.C."/>
            <person name="Castelle C.J."/>
            <person name="Morowitz M.J."/>
            <person name="Banfield J.F."/>
        </authorList>
    </citation>
    <scope>NUCLEOTIDE SEQUENCE [LARGE SCALE GENOMIC DNA]</scope>
    <source>
        <strain evidence="2">DORA_12</strain>
    </source>
</reference>
<name>W1VFI3_9ACTO</name>
<dbReference type="AlphaFoldDB" id="W1VFI3"/>
<comment type="caution">
    <text evidence="1">The sequence shown here is derived from an EMBL/GenBank/DDBJ whole genome shotgun (WGS) entry which is preliminary data.</text>
</comment>
<proteinExistence type="predicted"/>
<evidence type="ECO:0000313" key="1">
    <source>
        <dbReference type="EMBL" id="ETJ03620.1"/>
    </source>
</evidence>
<protein>
    <submittedName>
        <fullName evidence="1">Uncharacterized protein</fullName>
    </submittedName>
</protein>
<accession>W1VFI3</accession>
<sequence>MPVGGVVEDGDAVTLFSHVDPAVGADLVSGGVPRGVLVGRTLDVPELHLRGGHRGHDIHREGELEQLHPLVPVNVEAELNLLGAGPQADLLAQ</sequence>